<dbReference type="EMBL" id="BAEN01000003">
    <property type="protein sequence ID" value="GAC12716.1"/>
    <property type="molecule type" value="Genomic_DNA"/>
</dbReference>
<evidence type="ECO:0000313" key="2">
    <source>
        <dbReference type="Proteomes" id="UP000006334"/>
    </source>
</evidence>
<evidence type="ECO:0000313" key="1">
    <source>
        <dbReference type="EMBL" id="GAC12716.1"/>
    </source>
</evidence>
<dbReference type="Proteomes" id="UP000006334">
    <property type="component" value="Unassembled WGS sequence"/>
</dbReference>
<organism evidence="1 2">
    <name type="scientific">Aliiglaciecola lipolytica E3</name>
    <dbReference type="NCBI Taxonomy" id="1127673"/>
    <lineage>
        <taxon>Bacteria</taxon>
        <taxon>Pseudomonadati</taxon>
        <taxon>Pseudomonadota</taxon>
        <taxon>Gammaproteobacteria</taxon>
        <taxon>Alteromonadales</taxon>
        <taxon>Alteromonadaceae</taxon>
        <taxon>Aliiglaciecola</taxon>
    </lineage>
</organism>
<dbReference type="AlphaFoldDB" id="K6XM22"/>
<sequence length="52" mass="5778">MFIAPSNKANQVRSFVAGRILACWGSFFAKHSQQDCAAYLKRYSALSFSTSN</sequence>
<accession>K6XM22</accession>
<gene>
    <name evidence="1" type="ORF">GLIP_0061</name>
</gene>
<keyword evidence="2" id="KW-1185">Reference proteome</keyword>
<evidence type="ECO:0008006" key="3">
    <source>
        <dbReference type="Google" id="ProtNLM"/>
    </source>
</evidence>
<protein>
    <recommendedName>
        <fullName evidence="3">Transposase</fullName>
    </recommendedName>
</protein>
<name>K6XM22_9ALTE</name>
<proteinExistence type="predicted"/>
<reference evidence="1 2" key="1">
    <citation type="journal article" date="2017" name="Antonie Van Leeuwenhoek">
        <title>Rhizobium rhizosphaerae sp. nov., a novel species isolated from rice rhizosphere.</title>
        <authorList>
            <person name="Zhao J.J."/>
            <person name="Zhang J."/>
            <person name="Zhang R.J."/>
            <person name="Zhang C.W."/>
            <person name="Yin H.Q."/>
            <person name="Zhang X.X."/>
        </authorList>
    </citation>
    <scope>NUCLEOTIDE SEQUENCE [LARGE SCALE GENOMIC DNA]</scope>
    <source>
        <strain evidence="1 2">E3</strain>
    </source>
</reference>
<comment type="caution">
    <text evidence="1">The sequence shown here is derived from an EMBL/GenBank/DDBJ whole genome shotgun (WGS) entry which is preliminary data.</text>
</comment>